<protein>
    <submittedName>
        <fullName evidence="1">Uncharacterized protein</fullName>
    </submittedName>
</protein>
<gene>
    <name evidence="1" type="ORF">Tdes44962_MAKER05825</name>
</gene>
<reference evidence="1 2" key="1">
    <citation type="journal article" date="2018" name="IMA Fungus">
        <title>IMA Genome-F 10: Nine draft genome sequences of Claviceps purpurea s.lat., including C. arundinis, C. humidiphila, and C. cf. spartinae, pseudomolecules for the pitch canker pathogen Fusarium circinatum, draft genome of Davidsoniella eucalypti, Grosmannia galeiformis, Quambalaria eucalypti, and Teratosphaeria destructans.</title>
        <authorList>
            <person name="Wingfield B.D."/>
            <person name="Liu M."/>
            <person name="Nguyen H.D."/>
            <person name="Lane F.A."/>
            <person name="Morgan S.W."/>
            <person name="De Vos L."/>
            <person name="Wilken P.M."/>
            <person name="Duong T.A."/>
            <person name="Aylward J."/>
            <person name="Coetzee M.P."/>
            <person name="Dadej K."/>
            <person name="De Beer Z.W."/>
            <person name="Findlay W."/>
            <person name="Havenga M."/>
            <person name="Kolarik M."/>
            <person name="Menzies J.G."/>
            <person name="Naidoo K."/>
            <person name="Pochopski O."/>
            <person name="Shoukouhi P."/>
            <person name="Santana Q.C."/>
            <person name="Seifert K.A."/>
            <person name="Soal N."/>
            <person name="Steenkamp E.T."/>
            <person name="Tatham C.T."/>
            <person name="van der Nest M.A."/>
            <person name="Wingfield M.J."/>
        </authorList>
    </citation>
    <scope>NUCLEOTIDE SEQUENCE [LARGE SCALE GENOMIC DNA]</scope>
    <source>
        <strain evidence="1">CMW44962</strain>
    </source>
</reference>
<comment type="caution">
    <text evidence="1">The sequence shown here is derived from an EMBL/GenBank/DDBJ whole genome shotgun (WGS) entry which is preliminary data.</text>
</comment>
<reference evidence="1 2" key="2">
    <citation type="journal article" date="2021" name="Curr. Genet.">
        <title>Genetic response to nitrogen starvation in the aggressive Eucalyptus foliar pathogen Teratosphaeria destructans.</title>
        <authorList>
            <person name="Havenga M."/>
            <person name="Wingfield B.D."/>
            <person name="Wingfield M.J."/>
            <person name="Dreyer L.L."/>
            <person name="Roets F."/>
            <person name="Aylward J."/>
        </authorList>
    </citation>
    <scope>NUCLEOTIDE SEQUENCE [LARGE SCALE GENOMIC DNA]</scope>
    <source>
        <strain evidence="1">CMW44962</strain>
    </source>
</reference>
<keyword evidence="2" id="KW-1185">Reference proteome</keyword>
<sequence length="76" mass="8539">MATREGRDFAIDTFSSIQTLSDHVAILTTILVWSAFLQLSPLYWLEGYIRAESSASGLRTVVDPFDTFLPSVRMLI</sequence>
<evidence type="ECO:0000313" key="2">
    <source>
        <dbReference type="Proteomes" id="UP001138500"/>
    </source>
</evidence>
<name>A0A9W7SIY2_9PEZI</name>
<dbReference type="Proteomes" id="UP001138500">
    <property type="component" value="Unassembled WGS sequence"/>
</dbReference>
<proteinExistence type="predicted"/>
<evidence type="ECO:0000313" key="1">
    <source>
        <dbReference type="EMBL" id="KAH9812184.1"/>
    </source>
</evidence>
<accession>A0A9W7SIY2</accession>
<dbReference type="EMBL" id="RIBY02002467">
    <property type="protein sequence ID" value="KAH9812184.1"/>
    <property type="molecule type" value="Genomic_DNA"/>
</dbReference>
<organism evidence="1 2">
    <name type="scientific">Teratosphaeria destructans</name>
    <dbReference type="NCBI Taxonomy" id="418781"/>
    <lineage>
        <taxon>Eukaryota</taxon>
        <taxon>Fungi</taxon>
        <taxon>Dikarya</taxon>
        <taxon>Ascomycota</taxon>
        <taxon>Pezizomycotina</taxon>
        <taxon>Dothideomycetes</taxon>
        <taxon>Dothideomycetidae</taxon>
        <taxon>Mycosphaerellales</taxon>
        <taxon>Teratosphaeriaceae</taxon>
        <taxon>Teratosphaeria</taxon>
    </lineage>
</organism>
<dbReference type="AlphaFoldDB" id="A0A9W7SIY2"/>